<comment type="caution">
    <text evidence="5">The sequence shown here is derived from an EMBL/GenBank/DDBJ whole genome shotgun (WGS) entry which is preliminary data.</text>
</comment>
<dbReference type="InterPro" id="IPR009057">
    <property type="entry name" value="Homeodomain-like_sf"/>
</dbReference>
<evidence type="ECO:0000256" key="3">
    <source>
        <dbReference type="ARBA" id="ARBA00023163"/>
    </source>
</evidence>
<dbReference type="Gene3D" id="1.10.357.10">
    <property type="entry name" value="Tetracycline Repressor, domain 2"/>
    <property type="match status" value="1"/>
</dbReference>
<proteinExistence type="predicted"/>
<dbReference type="Pfam" id="PF16925">
    <property type="entry name" value="TetR_C_13"/>
    <property type="match status" value="1"/>
</dbReference>
<dbReference type="InterPro" id="IPR011075">
    <property type="entry name" value="TetR_C"/>
</dbReference>
<dbReference type="Pfam" id="PF00440">
    <property type="entry name" value="TetR_N"/>
    <property type="match status" value="1"/>
</dbReference>
<evidence type="ECO:0000256" key="2">
    <source>
        <dbReference type="ARBA" id="ARBA00023125"/>
    </source>
</evidence>
<sequence length="194" mass="22046">MKLKENIIQESLKLFSLKGFLSTSIQDIIKAAHTSKGGFYNHFASKEDLFYQVLDKARSIWRERNLSGLDGVGGPIEKIKKLMENYRDRYLKDAENFPGGCVFITFSIELGDQRPHLAQEVHKGFNGVKAMLNRLLEEGREAGELRNDVNAEAITEILFAGMLGVSVIYNVNREKDSLDRSIDSLIDYLEKFKP</sequence>
<dbReference type="InterPro" id="IPR001647">
    <property type="entry name" value="HTH_TetR"/>
</dbReference>
<keyword evidence="3" id="KW-0804">Transcription</keyword>
<keyword evidence="1" id="KW-0805">Transcription regulation</keyword>
<organism evidence="5">
    <name type="scientific">marine sediment metagenome</name>
    <dbReference type="NCBI Taxonomy" id="412755"/>
    <lineage>
        <taxon>unclassified sequences</taxon>
        <taxon>metagenomes</taxon>
        <taxon>ecological metagenomes</taxon>
    </lineage>
</organism>
<evidence type="ECO:0000313" key="5">
    <source>
        <dbReference type="EMBL" id="KKK74888.1"/>
    </source>
</evidence>
<keyword evidence="2" id="KW-0238">DNA-binding</keyword>
<dbReference type="SUPFAM" id="SSF48498">
    <property type="entry name" value="Tetracyclin repressor-like, C-terminal domain"/>
    <property type="match status" value="1"/>
</dbReference>
<dbReference type="Gene3D" id="1.10.10.60">
    <property type="entry name" value="Homeodomain-like"/>
    <property type="match status" value="1"/>
</dbReference>
<reference evidence="5" key="1">
    <citation type="journal article" date="2015" name="Nature">
        <title>Complex archaea that bridge the gap between prokaryotes and eukaryotes.</title>
        <authorList>
            <person name="Spang A."/>
            <person name="Saw J.H."/>
            <person name="Jorgensen S.L."/>
            <person name="Zaremba-Niedzwiedzka K."/>
            <person name="Martijn J."/>
            <person name="Lind A.E."/>
            <person name="van Eijk R."/>
            <person name="Schleper C."/>
            <person name="Guy L."/>
            <person name="Ettema T.J."/>
        </authorList>
    </citation>
    <scope>NUCLEOTIDE SEQUENCE</scope>
</reference>
<dbReference type="PANTHER" id="PTHR47506">
    <property type="entry name" value="TRANSCRIPTIONAL REGULATORY PROTEIN"/>
    <property type="match status" value="1"/>
</dbReference>
<accession>A0A0F8Y0W6</accession>
<dbReference type="SUPFAM" id="SSF46689">
    <property type="entry name" value="Homeodomain-like"/>
    <property type="match status" value="1"/>
</dbReference>
<evidence type="ECO:0000259" key="4">
    <source>
        <dbReference type="PROSITE" id="PS50977"/>
    </source>
</evidence>
<gene>
    <name evidence="5" type="ORF">LCGC14_2879250</name>
</gene>
<protein>
    <recommendedName>
        <fullName evidence="4">HTH tetR-type domain-containing protein</fullName>
    </recommendedName>
</protein>
<dbReference type="PRINTS" id="PR00455">
    <property type="entry name" value="HTHTETR"/>
</dbReference>
<dbReference type="InterPro" id="IPR036271">
    <property type="entry name" value="Tet_transcr_reg_TetR-rel_C_sf"/>
</dbReference>
<feature type="domain" description="HTH tetR-type" evidence="4">
    <location>
        <begin position="1"/>
        <end position="61"/>
    </location>
</feature>
<dbReference type="AlphaFoldDB" id="A0A0F8Y0W6"/>
<dbReference type="EMBL" id="LAZR01056108">
    <property type="protein sequence ID" value="KKK74888.1"/>
    <property type="molecule type" value="Genomic_DNA"/>
</dbReference>
<dbReference type="PANTHER" id="PTHR47506:SF3">
    <property type="entry name" value="HTH-TYPE TRANSCRIPTIONAL REGULATOR LMRA"/>
    <property type="match status" value="1"/>
</dbReference>
<name>A0A0F8Y0W6_9ZZZZ</name>
<dbReference type="PROSITE" id="PS50977">
    <property type="entry name" value="HTH_TETR_2"/>
    <property type="match status" value="1"/>
</dbReference>
<evidence type="ECO:0000256" key="1">
    <source>
        <dbReference type="ARBA" id="ARBA00023015"/>
    </source>
</evidence>
<dbReference type="GO" id="GO:0003677">
    <property type="term" value="F:DNA binding"/>
    <property type="evidence" value="ECO:0007669"/>
    <property type="project" value="UniProtKB-KW"/>
</dbReference>